<dbReference type="Proteomes" id="UP000841561">
    <property type="component" value="Unassembled WGS sequence"/>
</dbReference>
<keyword evidence="4" id="KW-1003">Cell membrane</keyword>
<dbReference type="SMART" id="SM00387">
    <property type="entry name" value="HATPase_c"/>
    <property type="match status" value="1"/>
</dbReference>
<evidence type="ECO:0000313" key="63">
    <source>
        <dbReference type="Proteomes" id="UP000841561"/>
    </source>
</evidence>
<dbReference type="Proteomes" id="UP000484022">
    <property type="component" value="Unassembled WGS sequence"/>
</dbReference>
<dbReference type="Gene3D" id="1.10.287.130">
    <property type="match status" value="1"/>
</dbReference>
<evidence type="ECO:0000313" key="58">
    <source>
        <dbReference type="Proteomes" id="UP000529135"/>
    </source>
</evidence>
<evidence type="ECO:0000313" key="36">
    <source>
        <dbReference type="EMBL" id="EDP8409657.1"/>
    </source>
</evidence>
<evidence type="ECO:0000313" key="44">
    <source>
        <dbReference type="Proteomes" id="UP000269407"/>
    </source>
</evidence>
<evidence type="ECO:0000313" key="17">
    <source>
        <dbReference type="EMBL" id="EAC4482424.1"/>
    </source>
</evidence>
<dbReference type="GO" id="GO:0000155">
    <property type="term" value="F:phosphorelay sensor kinase activity"/>
    <property type="evidence" value="ECO:0007669"/>
    <property type="project" value="InterPro"/>
</dbReference>
<evidence type="ECO:0000313" key="38">
    <source>
        <dbReference type="EMBL" id="HAB7362944.1"/>
    </source>
</evidence>
<evidence type="ECO:0000313" key="47">
    <source>
        <dbReference type="Proteomes" id="UP000371553"/>
    </source>
</evidence>
<dbReference type="EMBL" id="AAAQOE010000001">
    <property type="protein sequence ID" value="EAE1095023.1"/>
    <property type="molecule type" value="Genomic_DNA"/>
</dbReference>
<organism evidence="29 57">
    <name type="scientific">Listeria monocytogenes</name>
    <dbReference type="NCBI Taxonomy" id="1639"/>
    <lineage>
        <taxon>Bacteria</taxon>
        <taxon>Bacillati</taxon>
        <taxon>Bacillota</taxon>
        <taxon>Bacilli</taxon>
        <taxon>Bacillales</taxon>
        <taxon>Listeriaceae</taxon>
        <taxon>Listeria</taxon>
    </lineage>
</organism>
<evidence type="ECO:0000313" key="60">
    <source>
        <dbReference type="Proteomes" id="UP000548826"/>
    </source>
</evidence>
<evidence type="ECO:0000256" key="4">
    <source>
        <dbReference type="ARBA" id="ARBA00022475"/>
    </source>
</evidence>
<dbReference type="PROSITE" id="PS50885">
    <property type="entry name" value="HAMP"/>
    <property type="match status" value="1"/>
</dbReference>
<evidence type="ECO:0000313" key="64">
    <source>
        <dbReference type="Proteomes" id="UP000845014"/>
    </source>
</evidence>
<keyword evidence="13" id="KW-1133">Transmembrane helix</keyword>
<dbReference type="InterPro" id="IPR050351">
    <property type="entry name" value="BphY/WalK/GraS-like"/>
</dbReference>
<dbReference type="Proteomes" id="UP000845014">
    <property type="component" value="Unassembled WGS sequence"/>
</dbReference>
<dbReference type="EMBL" id="AAARIE010000007">
    <property type="protein sequence ID" value="EAE2660102.1"/>
    <property type="molecule type" value="Genomic_DNA"/>
</dbReference>
<dbReference type="EMBL" id="AAAQJJ010000006">
    <property type="protein sequence ID" value="EAE0769724.1"/>
    <property type="molecule type" value="Genomic_DNA"/>
</dbReference>
<evidence type="ECO:0000313" key="41">
    <source>
        <dbReference type="EMBL" id="HAC3055981.1"/>
    </source>
</evidence>
<dbReference type="Gene3D" id="6.10.340.10">
    <property type="match status" value="1"/>
</dbReference>
<dbReference type="GO" id="GO:0005524">
    <property type="term" value="F:ATP binding"/>
    <property type="evidence" value="ECO:0007669"/>
    <property type="project" value="UniProtKB-KW"/>
</dbReference>
<dbReference type="Gene3D" id="3.30.565.10">
    <property type="entry name" value="Histidine kinase-like ATPase, C-terminal domain"/>
    <property type="match status" value="1"/>
</dbReference>
<dbReference type="EMBL" id="AABDDO010000001">
    <property type="protein sequence ID" value="EAG6762238.1"/>
    <property type="molecule type" value="Genomic_DNA"/>
</dbReference>
<reference evidence="38" key="5">
    <citation type="submission" date="2020-01" db="EMBL/GenBank/DDBJ databases">
        <authorList>
            <consortium name="NCBI Pathogen Detection Project"/>
        </authorList>
    </citation>
    <scope>NUCLEOTIDE SEQUENCE</scope>
    <source>
        <strain evidence="39">CFIAFB20140010</strain>
        <strain evidence="40">CFIAFB20160038</strain>
        <strain evidence="38">CFIAFB20160079</strain>
        <strain evidence="41">LiDS0115</strain>
        <strain evidence="37">Sam_F526FDD3-C0F7-43DB-B204-E231FEF9C926</strain>
    </source>
</reference>
<dbReference type="InterPro" id="IPR036890">
    <property type="entry name" value="HATPase_C_sf"/>
</dbReference>
<dbReference type="SUPFAM" id="SSF47384">
    <property type="entry name" value="Homodimeric domain of signal transducing histidine kinase"/>
    <property type="match status" value="1"/>
</dbReference>
<dbReference type="InterPro" id="IPR036097">
    <property type="entry name" value="HisK_dim/P_sf"/>
</dbReference>
<dbReference type="SMART" id="SM00304">
    <property type="entry name" value="HAMP"/>
    <property type="match status" value="1"/>
</dbReference>
<keyword evidence="7" id="KW-0547">Nucleotide-binding</keyword>
<evidence type="ECO:0000313" key="57">
    <source>
        <dbReference type="Proteomes" id="UP000525068"/>
    </source>
</evidence>
<evidence type="ECO:0000313" key="46">
    <source>
        <dbReference type="Proteomes" id="UP000356407"/>
    </source>
</evidence>
<evidence type="ECO:0000313" key="18">
    <source>
        <dbReference type="EMBL" id="EAC5949875.1"/>
    </source>
</evidence>
<evidence type="ECO:0000313" key="59">
    <source>
        <dbReference type="Proteomes" id="UP000535556"/>
    </source>
</evidence>
<evidence type="ECO:0000313" key="51">
    <source>
        <dbReference type="Proteomes" id="UP000458487"/>
    </source>
</evidence>
<dbReference type="Pfam" id="PF00672">
    <property type="entry name" value="HAMP"/>
    <property type="match status" value="1"/>
</dbReference>
<evidence type="ECO:0000313" key="32">
    <source>
        <dbReference type="EMBL" id="ECL0130597.1"/>
    </source>
</evidence>
<reference evidence="56 57" key="4">
    <citation type="submission" date="2019-04" db="EMBL/GenBank/DDBJ databases">
        <authorList>
            <person name="Ashton P.M."/>
            <person name="Dallman T."/>
            <person name="Nair S."/>
            <person name="De Pinna E."/>
            <person name="Peters T."/>
            <person name="Grant K."/>
        </authorList>
    </citation>
    <scope>NUCLEOTIDE SEQUENCE [LARGE SCALE GENOMIC DNA]</scope>
    <source>
        <strain evidence="28 61">406731</strain>
        <strain evidence="26 60">429821</strain>
        <strain evidence="29 57">562417</strain>
        <strain evidence="30 58">562428</strain>
        <strain evidence="27 56">563356</strain>
        <strain evidence="17 50">688377</strain>
        <strain evidence="32 54">760311</strain>
        <strain evidence="35 51">833351</strain>
        <strain evidence="36 53">883775</strain>
        <strain evidence="22">RL15000161</strain>
        <strain evidence="23">RL15000271</strain>
    </source>
</reference>
<feature type="transmembrane region" description="Helical" evidence="13">
    <location>
        <begin position="20"/>
        <end position="41"/>
    </location>
</feature>
<evidence type="ECO:0000313" key="29">
    <source>
        <dbReference type="EMBL" id="EAH1614794.1"/>
    </source>
</evidence>
<evidence type="ECO:0000256" key="1">
    <source>
        <dbReference type="ARBA" id="ARBA00000085"/>
    </source>
</evidence>
<dbReference type="EMBL" id="DAAHYZ010000011">
    <property type="protein sequence ID" value="HAB7723030.1"/>
    <property type="molecule type" value="Genomic_DNA"/>
</dbReference>
<dbReference type="EMBL" id="AABFMV010000003">
    <property type="protein sequence ID" value="EAH1614794.1"/>
    <property type="molecule type" value="Genomic_DNA"/>
</dbReference>
<dbReference type="EMBL" id="AAARLF010000001">
    <property type="protein sequence ID" value="EAE2896938.1"/>
    <property type="molecule type" value="Genomic_DNA"/>
</dbReference>
<dbReference type="EMBL" id="AABGFX010000003">
    <property type="protein sequence ID" value="EAH3126823.1"/>
    <property type="molecule type" value="Genomic_DNA"/>
</dbReference>
<dbReference type="SUPFAM" id="SSF55874">
    <property type="entry name" value="ATPase domain of HSP90 chaperone/DNA topoisomerase II/histidine kinase"/>
    <property type="match status" value="1"/>
</dbReference>
<evidence type="ECO:0000313" key="40">
    <source>
        <dbReference type="EMBL" id="HAB9174787.1"/>
    </source>
</evidence>
<evidence type="ECO:0000256" key="7">
    <source>
        <dbReference type="ARBA" id="ARBA00022741"/>
    </source>
</evidence>
<dbReference type="EMBL" id="AAAIJX010000003">
    <property type="protein sequence ID" value="EAC4482424.1"/>
    <property type="molecule type" value="Genomic_DNA"/>
</dbReference>
<evidence type="ECO:0000256" key="2">
    <source>
        <dbReference type="ARBA" id="ARBA00004651"/>
    </source>
</evidence>
<evidence type="ECO:0000256" key="8">
    <source>
        <dbReference type="ARBA" id="ARBA00022777"/>
    </source>
</evidence>
<evidence type="ECO:0000313" key="34">
    <source>
        <dbReference type="EMBL" id="EDN8270790.1"/>
    </source>
</evidence>
<dbReference type="Proteomes" id="UP000470497">
    <property type="component" value="Unassembled WGS sequence"/>
</dbReference>
<dbReference type="EMBL" id="AACKFB010000031">
    <property type="protein sequence ID" value="EAK9429393.1"/>
    <property type="molecule type" value="Genomic_DNA"/>
</dbReference>
<evidence type="ECO:0000256" key="12">
    <source>
        <dbReference type="SAM" id="Coils"/>
    </source>
</evidence>
<dbReference type="AlphaFoldDB" id="A0A1U7ALU4"/>
<evidence type="ECO:0000313" key="52">
    <source>
        <dbReference type="Proteomes" id="UP000467247"/>
    </source>
</evidence>
<evidence type="ECO:0000313" key="53">
    <source>
        <dbReference type="Proteomes" id="UP000470497"/>
    </source>
</evidence>
<dbReference type="Proteomes" id="UP000525068">
    <property type="component" value="Unassembled WGS sequence"/>
</dbReference>
<keyword evidence="12" id="KW-0175">Coiled coil</keyword>
<dbReference type="Proteomes" id="UP000378540">
    <property type="component" value="Unassembled WGS sequence"/>
</dbReference>
<evidence type="ECO:0000313" key="30">
    <source>
        <dbReference type="EMBL" id="EAH3126823.1"/>
    </source>
</evidence>
<evidence type="ECO:0000313" key="54">
    <source>
        <dbReference type="Proteomes" id="UP000478945"/>
    </source>
</evidence>
<dbReference type="EMBL" id="AANOZB010000003">
    <property type="protein sequence ID" value="EDP8409657.1"/>
    <property type="molecule type" value="Genomic_DNA"/>
</dbReference>
<dbReference type="SMART" id="SM00388">
    <property type="entry name" value="HisKA"/>
    <property type="match status" value="1"/>
</dbReference>
<dbReference type="Proteomes" id="UP000840569">
    <property type="component" value="Unassembled WGS sequence"/>
</dbReference>
<dbReference type="Proteomes" id="UP000413786">
    <property type="component" value="Unassembled WGS sequence"/>
</dbReference>
<dbReference type="GO" id="GO:0004721">
    <property type="term" value="F:phosphoprotein phosphatase activity"/>
    <property type="evidence" value="ECO:0007669"/>
    <property type="project" value="TreeGrafter"/>
</dbReference>
<evidence type="ECO:0000313" key="62">
    <source>
        <dbReference type="Proteomes" id="UP000840567"/>
    </source>
</evidence>
<dbReference type="EMBL" id="AANDQG010000005">
    <property type="protein sequence ID" value="EDN9630169.1"/>
    <property type="molecule type" value="Genomic_DNA"/>
</dbReference>
<dbReference type="InterPro" id="IPR003660">
    <property type="entry name" value="HAMP_dom"/>
</dbReference>
<dbReference type="EMBL" id="AABEVT010000001">
    <property type="protein sequence ID" value="EAH0250977.1"/>
    <property type="molecule type" value="Genomic_DNA"/>
</dbReference>
<evidence type="ECO:0000313" key="37">
    <source>
        <dbReference type="EMBL" id="HAA8490487.1"/>
    </source>
</evidence>
<dbReference type="Proteomes" id="UP000355989">
    <property type="component" value="Unassembled WGS sequence"/>
</dbReference>
<dbReference type="EMBL" id="AANCZP010000015">
    <property type="protein sequence ID" value="EDN8270790.1"/>
    <property type="molecule type" value="Genomic_DNA"/>
</dbReference>
<sequence length="481" mass="55361">MLAIKWMNKVRTRISWKIFLIFVSIILLFTALVYAMLIFFLPQFYYDYKIKQINDYANEVVKAGEADDIEGVEKALNDFMENTNILPILIDSNGNIVYIPNVNMASIKSATSTVVDGTKAEGGTTATDYSGGTETKNKPISINGQTYNLTYTINIQKINDISTVLLQFAPYFILFAFILSLLTAYFFSRRMVRPLLRMNKVASKMANLNFTEVLPITSKDEIGQLSGNLNEMAINLEKTMLELNEVNKKLQKEIEKERQLEEMRKSFVTAISHELKSPLAAVMGQVEAMRYNVAPYDNHPKYLQESYQILEKMSQMIQEMLDVSKVDQTNYMIEKTSFSLTEMVEKIIYSKKMVPHRLSQKVVFQVKEDVTVTANYAFIEKAIENIFENAFNYSKEETTILVEIQNREKGFYFSVHNKATSIPEEELNKLFEPFYRLEKSGNKKTGGNGLGLFIIAKFLDIQRIHYKLINEKDGVTFQIWQ</sequence>
<evidence type="ECO:0000256" key="9">
    <source>
        <dbReference type="ARBA" id="ARBA00022840"/>
    </source>
</evidence>
<evidence type="ECO:0000313" key="48">
    <source>
        <dbReference type="Proteomes" id="UP000378540"/>
    </source>
</evidence>
<dbReference type="Pfam" id="PF02518">
    <property type="entry name" value="HATPase_c"/>
    <property type="match status" value="1"/>
</dbReference>
<keyword evidence="9" id="KW-0067">ATP-binding</keyword>
<evidence type="ECO:0000259" key="15">
    <source>
        <dbReference type="PROSITE" id="PS50885"/>
    </source>
</evidence>
<evidence type="ECO:0000313" key="35">
    <source>
        <dbReference type="EMBL" id="EDN9630169.1"/>
    </source>
</evidence>
<reference evidence="62 63" key="1">
    <citation type="journal article" date="2018" name="Genome Biol.">
        <title>SKESA: strategic k-mer extension for scrupulous assemblies.</title>
        <authorList>
            <person name="Souvorov A."/>
            <person name="Agarwala R."/>
            <person name="Lipman D.J."/>
        </authorList>
    </citation>
    <scope>NUCLEOTIDE SEQUENCE [LARGE SCALE GENOMIC DNA]</scope>
    <source>
        <strain evidence="39">CFIAFB20140010</strain>
        <strain evidence="40">CFIAFB20160038</strain>
        <strain evidence="38 64">CFIAFB20160079</strain>
        <strain evidence="41 63">LiDS0115</strain>
        <strain evidence="37">Sam_F526FDD3-C0F7-43DB-B204-E231FEF9C926</strain>
    </source>
</reference>
<dbReference type="PANTHER" id="PTHR45453:SF3">
    <property type="entry name" value="HISTIDINE KINASE"/>
    <property type="match status" value="1"/>
</dbReference>
<dbReference type="Pfam" id="PF00512">
    <property type="entry name" value="HisKA"/>
    <property type="match status" value="1"/>
</dbReference>
<comment type="subcellular location">
    <subcellularLocation>
        <location evidence="2">Cell membrane</location>
        <topology evidence="2">Multi-pass membrane protein</topology>
    </subcellularLocation>
</comment>
<evidence type="ECO:0000313" key="39">
    <source>
        <dbReference type="EMBL" id="HAB7723030.1"/>
    </source>
</evidence>
<dbReference type="EMBL" id="AAAICE010000007">
    <property type="protein sequence ID" value="EAC3882594.1"/>
    <property type="molecule type" value="Genomic_DNA"/>
</dbReference>
<dbReference type="EMBL" id="DAAKPP010000005">
    <property type="protein sequence ID" value="HAC3055981.1"/>
    <property type="molecule type" value="Genomic_DNA"/>
</dbReference>
<dbReference type="Proteomes" id="UP000269407">
    <property type="component" value="Unassembled WGS sequence"/>
</dbReference>
<dbReference type="EMBL" id="AANCZP010000001">
    <property type="protein sequence ID" value="EDN8268345.1"/>
    <property type="molecule type" value="Genomic_DNA"/>
</dbReference>
<dbReference type="Proteomes" id="UP000467247">
    <property type="component" value="Unassembled WGS sequence"/>
</dbReference>
<feature type="domain" description="Histidine kinase" evidence="14">
    <location>
        <begin position="270"/>
        <end position="481"/>
    </location>
</feature>
<evidence type="ECO:0000313" key="49">
    <source>
        <dbReference type="Proteomes" id="UP000388699"/>
    </source>
</evidence>
<evidence type="ECO:0000256" key="10">
    <source>
        <dbReference type="ARBA" id="ARBA00023012"/>
    </source>
</evidence>
<evidence type="ECO:0000313" key="56">
    <source>
        <dbReference type="Proteomes" id="UP000517258"/>
    </source>
</evidence>
<evidence type="ECO:0000256" key="3">
    <source>
        <dbReference type="ARBA" id="ARBA00012438"/>
    </source>
</evidence>
<dbReference type="EMBL" id="AAAJCR010000006">
    <property type="protein sequence ID" value="EAC5949875.1"/>
    <property type="molecule type" value="Genomic_DNA"/>
</dbReference>
<keyword evidence="11 13" id="KW-0472">Membrane</keyword>
<dbReference type="EMBL" id="DAAHUJ010000001">
    <property type="protein sequence ID" value="HAB7362944.1"/>
    <property type="molecule type" value="Genomic_DNA"/>
</dbReference>
<evidence type="ECO:0000256" key="5">
    <source>
        <dbReference type="ARBA" id="ARBA00022553"/>
    </source>
</evidence>
<dbReference type="Proteomes" id="UP000383365">
    <property type="component" value="Unassembled WGS sequence"/>
</dbReference>
<dbReference type="EMBL" id="CP098507">
    <property type="protein sequence ID" value="UUJ80209.1"/>
    <property type="molecule type" value="Genomic_DNA"/>
</dbReference>
<dbReference type="Proteomes" id="UP000566597">
    <property type="component" value="Unassembled WGS sequence"/>
</dbReference>
<evidence type="ECO:0000313" key="27">
    <source>
        <dbReference type="EMBL" id="EAH0217837.1"/>
    </source>
</evidence>
<dbReference type="EMBL" id="AABEQV010000003">
    <property type="protein sequence ID" value="EAG9856627.1"/>
    <property type="molecule type" value="Genomic_DNA"/>
</dbReference>
<dbReference type="InterPro" id="IPR005467">
    <property type="entry name" value="His_kinase_dom"/>
</dbReference>
<dbReference type="CDD" id="cd00082">
    <property type="entry name" value="HisKA"/>
    <property type="match status" value="1"/>
</dbReference>
<evidence type="ECO:0000313" key="26">
    <source>
        <dbReference type="EMBL" id="EAG9856627.1"/>
    </source>
</evidence>
<dbReference type="SUPFAM" id="SSF158472">
    <property type="entry name" value="HAMP domain-like"/>
    <property type="match status" value="1"/>
</dbReference>
<dbReference type="Proteomes" id="UP000840567">
    <property type="component" value="Unassembled WGS sequence"/>
</dbReference>
<keyword evidence="6" id="KW-0808">Transferase</keyword>
<dbReference type="Proteomes" id="UP000535556">
    <property type="component" value="Unassembled WGS sequence"/>
</dbReference>
<evidence type="ECO:0000313" key="42">
    <source>
        <dbReference type="EMBL" id="MCO39022.1"/>
    </source>
</evidence>
<dbReference type="EMBL" id="DAAIRR010000001">
    <property type="protein sequence ID" value="HAB9174787.1"/>
    <property type="molecule type" value="Genomic_DNA"/>
</dbReference>
<dbReference type="EMBL" id="AABDDO010000022">
    <property type="protein sequence ID" value="EAG6764808.1"/>
    <property type="molecule type" value="Genomic_DNA"/>
</dbReference>
<evidence type="ECO:0000313" key="23">
    <source>
        <dbReference type="EMBL" id="EAE2896938.1"/>
    </source>
</evidence>
<dbReference type="EMBL" id="RCRQ01000005">
    <property type="protein sequence ID" value="MCO39022.1"/>
    <property type="molecule type" value="Genomic_DNA"/>
</dbReference>
<dbReference type="Proteomes" id="UP000401273">
    <property type="component" value="Unassembled WGS sequence"/>
</dbReference>
<evidence type="ECO:0000313" key="19">
    <source>
        <dbReference type="EMBL" id="EAD8147352.1"/>
    </source>
</evidence>
<evidence type="ECO:0000313" key="55">
    <source>
        <dbReference type="Proteomes" id="UP000484022"/>
    </source>
</evidence>
<evidence type="ECO:0000313" key="31">
    <source>
        <dbReference type="EMBL" id="EAK9429393.1"/>
    </source>
</evidence>
<dbReference type="Proteomes" id="UP000458487">
    <property type="component" value="Unassembled WGS sequence"/>
</dbReference>
<dbReference type="Proteomes" id="UP000371553">
    <property type="component" value="Unassembled WGS sequence"/>
</dbReference>
<dbReference type="Proteomes" id="UP000193519">
    <property type="component" value="Chromosome"/>
</dbReference>
<comment type="catalytic activity">
    <reaction evidence="1">
        <text>ATP + protein L-histidine = ADP + protein N-phospho-L-histidine.</text>
        <dbReference type="EC" id="2.7.13.3"/>
    </reaction>
</comment>
<evidence type="ECO:0000313" key="28">
    <source>
        <dbReference type="EMBL" id="EAH0250977.1"/>
    </source>
</evidence>
<dbReference type="Proteomes" id="UP000478945">
    <property type="component" value="Unassembled WGS sequence"/>
</dbReference>
<evidence type="ECO:0000313" key="33">
    <source>
        <dbReference type="EMBL" id="EDN8268345.1"/>
    </source>
</evidence>
<dbReference type="Proteomes" id="UP000548826">
    <property type="component" value="Unassembled WGS sequence"/>
</dbReference>
<dbReference type="EMBL" id="DAAEQL010000004">
    <property type="protein sequence ID" value="HAA8490487.1"/>
    <property type="molecule type" value="Genomic_DNA"/>
</dbReference>
<keyword evidence="8 29" id="KW-0418">Kinase</keyword>
<protein>
    <recommendedName>
        <fullName evidence="3">histidine kinase</fullName>
        <ecNumber evidence="3">2.7.13.3</ecNumber>
    </recommendedName>
</protein>
<dbReference type="CDD" id="cd06225">
    <property type="entry name" value="HAMP"/>
    <property type="match status" value="1"/>
</dbReference>
<evidence type="ECO:0000259" key="14">
    <source>
        <dbReference type="PROSITE" id="PS50109"/>
    </source>
</evidence>
<dbReference type="EMBL" id="AAAPCR010000018">
    <property type="protein sequence ID" value="EAD8147352.1"/>
    <property type="molecule type" value="Genomic_DNA"/>
</dbReference>
<dbReference type="FunFam" id="1.10.287.130:FF:000001">
    <property type="entry name" value="Two-component sensor histidine kinase"/>
    <property type="match status" value="1"/>
</dbReference>
<dbReference type="PANTHER" id="PTHR45453">
    <property type="entry name" value="PHOSPHATE REGULON SENSOR PROTEIN PHOR"/>
    <property type="match status" value="1"/>
</dbReference>
<evidence type="ECO:0000313" key="50">
    <source>
        <dbReference type="Proteomes" id="UP000413786"/>
    </source>
</evidence>
<dbReference type="Proteomes" id="UP000529135">
    <property type="component" value="Unassembled WGS sequence"/>
</dbReference>
<dbReference type="Proteomes" id="UP000517258">
    <property type="component" value="Unassembled WGS sequence"/>
</dbReference>
<dbReference type="InterPro" id="IPR003661">
    <property type="entry name" value="HisK_dim/P_dom"/>
</dbReference>
<dbReference type="InterPro" id="IPR003594">
    <property type="entry name" value="HATPase_dom"/>
</dbReference>
<evidence type="ECO:0000313" key="16">
    <source>
        <dbReference type="EMBL" id="EAC3882594.1"/>
    </source>
</evidence>
<proteinExistence type="predicted"/>
<accession>A0A1U7ALU4</accession>
<dbReference type="EMBL" id="AABEVI010000003">
    <property type="protein sequence ID" value="EAH0217837.1"/>
    <property type="molecule type" value="Genomic_DNA"/>
</dbReference>
<evidence type="ECO:0000313" key="24">
    <source>
        <dbReference type="EMBL" id="EAG6762238.1"/>
    </source>
</evidence>
<keyword evidence="13" id="KW-0812">Transmembrane</keyword>
<evidence type="ECO:0000313" key="21">
    <source>
        <dbReference type="EMBL" id="EAE1095023.1"/>
    </source>
</evidence>
<evidence type="ECO:0000313" key="22">
    <source>
        <dbReference type="EMBL" id="EAE2660102.1"/>
    </source>
</evidence>
<evidence type="ECO:0000313" key="61">
    <source>
        <dbReference type="Proteomes" id="UP000566597"/>
    </source>
</evidence>
<dbReference type="Proteomes" id="UP000840928">
    <property type="component" value="Unassembled WGS sequence"/>
</dbReference>
<feature type="transmembrane region" description="Helical" evidence="13">
    <location>
        <begin position="168"/>
        <end position="188"/>
    </location>
</feature>
<evidence type="ECO:0000313" key="43">
    <source>
        <dbReference type="EMBL" id="UUJ80209.1"/>
    </source>
</evidence>
<feature type="coiled-coil region" evidence="12">
    <location>
        <begin position="229"/>
        <end position="263"/>
    </location>
</feature>
<dbReference type="RefSeq" id="WP_003734007.1">
    <property type="nucleotide sequence ID" value="NC_021823.1"/>
</dbReference>
<evidence type="ECO:0000256" key="11">
    <source>
        <dbReference type="ARBA" id="ARBA00023136"/>
    </source>
</evidence>
<name>A0A1U7ALU4_LISMN</name>
<gene>
    <name evidence="24" type="ORF">AF817_03245</name>
    <name evidence="25" type="ORF">AF817_16510</name>
    <name evidence="18" type="ORF">AP104_10805</name>
    <name evidence="21" type="ORF">APD94_03540</name>
    <name evidence="16" type="ORF">B4X68_11235</name>
    <name evidence="43" type="ORF">BES38_03115</name>
    <name evidence="19" type="ORF">CD20_14885</name>
    <name evidence="29" type="ORF">D4271_05175</name>
    <name evidence="26" type="ORF">D4C60_06440</name>
    <name evidence="27" type="ORF">D4D89_05865</name>
    <name evidence="28" type="ORF">D4U23_01090</name>
    <name evidence="30" type="ORF">D5M70_05860</name>
    <name evidence="20" type="ORF">DG57_07745</name>
    <name evidence="42" type="ORF">DOV25_11190</name>
    <name evidence="17" type="ORF">E0I39_05930</name>
    <name evidence="22" type="ORF">E1V33_08040</name>
    <name evidence="23" type="ORF">E1W43_03105</name>
    <name evidence="31" type="ORF">FC284_13770</name>
    <name evidence="32" type="ORF">FJU19_05770</name>
    <name evidence="36" type="ORF">G3R95_001207</name>
    <name evidence="37" type="ORF">GHO09_08250</name>
    <name evidence="35" type="ORF">GI230_11230</name>
    <name evidence="33" type="ORF">GT011_03230</name>
    <name evidence="34" type="ORF">GT011_15720</name>
    <name evidence="38" type="ORF">GYO01_02380</name>
    <name evidence="39" type="ORF">GYP27_13655</name>
    <name evidence="40" type="ORF">GYU24_03615</name>
    <name evidence="41" type="ORF">GZK27_10750</name>
</gene>
<evidence type="ECO:0000256" key="13">
    <source>
        <dbReference type="SAM" id="Phobius"/>
    </source>
</evidence>
<keyword evidence="5" id="KW-0597">Phosphoprotein</keyword>
<dbReference type="EMBL" id="AAJEKY010000003">
    <property type="protein sequence ID" value="ECL0130597.1"/>
    <property type="molecule type" value="Genomic_DNA"/>
</dbReference>
<dbReference type="GO" id="GO:0016036">
    <property type="term" value="P:cellular response to phosphate starvation"/>
    <property type="evidence" value="ECO:0007669"/>
    <property type="project" value="TreeGrafter"/>
</dbReference>
<dbReference type="GO" id="GO:0005886">
    <property type="term" value="C:plasma membrane"/>
    <property type="evidence" value="ECO:0007669"/>
    <property type="project" value="UniProtKB-SubCell"/>
</dbReference>
<evidence type="ECO:0000313" key="45">
    <source>
        <dbReference type="Proteomes" id="UP000355989"/>
    </source>
</evidence>
<reference evidence="24 59" key="2">
    <citation type="submission" date="2019-04" db="EMBL/GenBank/DDBJ databases">
        <authorList>
            <consortium name="GenomeTrakr network: Whole genome sequencing for foodborne pathogen traceback"/>
        </authorList>
    </citation>
    <scope>NUCLEOTIDE SEQUENCE [LARGE SCALE GENOMIC DNA]</scope>
    <source>
        <strain evidence="24 59">NRRL B-33244</strain>
    </source>
</reference>
<reference evidence="43" key="6">
    <citation type="submission" date="2022-06" db="EMBL/GenBank/DDBJ databases">
        <title>Complete genomes of Listeria monocytogenes strains L58-55 and 6179.</title>
        <authorList>
            <person name="Schmitz-Esser S."/>
            <person name="Tibbs-Cortes B.W."/>
        </authorList>
    </citation>
    <scope>NUCLEOTIDE SEQUENCE</scope>
    <source>
        <strain evidence="43">L58-55</strain>
    </source>
</reference>
<dbReference type="Proteomes" id="UP000388699">
    <property type="component" value="Unassembled WGS sequence"/>
</dbReference>
<dbReference type="Proteomes" id="UP000356407">
    <property type="component" value="Unassembled WGS sequence"/>
</dbReference>
<evidence type="ECO:0000313" key="20">
    <source>
        <dbReference type="EMBL" id="EAE0769724.1"/>
    </source>
</evidence>
<evidence type="ECO:0000256" key="6">
    <source>
        <dbReference type="ARBA" id="ARBA00022679"/>
    </source>
</evidence>
<keyword evidence="10" id="KW-0902">Two-component regulatory system</keyword>
<reference evidence="31 55" key="3">
    <citation type="submission" date="2019-04" db="EMBL/GenBank/DDBJ databases">
        <authorList>
            <consortium name="GenomeTrakr: Next Generation Sequencing Network for Food Pathogen Tracability"/>
        </authorList>
    </citation>
    <scope>NUCLEOTIDE SEQUENCE [LARGE SCALE GENOMIC DNA]</scope>
    <source>
        <strain evidence="20 49">CFSAN008016</strain>
        <strain evidence="16 46">CFSAN060999</strain>
        <strain evidence="18 48">FDA00009539</strain>
        <strain evidence="42 44">FDA00013213</strain>
        <strain evidence="31">FDA00014181</strain>
        <strain evidence="33 52">FDA00015028</strain>
        <strain evidence="55">FDA1077646-S145-002</strain>
        <strain evidence="21 45">FLAG-78586</strain>
        <strain evidence="19 47">NYAG13B12507-5</strain>
    </source>
</reference>
<dbReference type="PROSITE" id="PS50109">
    <property type="entry name" value="HIS_KIN"/>
    <property type="match status" value="1"/>
</dbReference>
<feature type="domain" description="HAMP" evidence="15">
    <location>
        <begin position="189"/>
        <end position="241"/>
    </location>
</feature>
<dbReference type="EC" id="2.7.13.3" evidence="3"/>
<evidence type="ECO:0000313" key="25">
    <source>
        <dbReference type="EMBL" id="EAG6764808.1"/>
    </source>
</evidence>